<feature type="domain" description="HTH tetR-type" evidence="3">
    <location>
        <begin position="4"/>
        <end position="64"/>
    </location>
</feature>
<dbReference type="SUPFAM" id="SSF48498">
    <property type="entry name" value="Tetracyclin repressor-like, C-terminal domain"/>
    <property type="match status" value="1"/>
</dbReference>
<dbReference type="Pfam" id="PF00440">
    <property type="entry name" value="TetR_N"/>
    <property type="match status" value="1"/>
</dbReference>
<dbReference type="OrthoDB" id="9789566at2"/>
<proteinExistence type="predicted"/>
<comment type="caution">
    <text evidence="4">The sequence shown here is derived from an EMBL/GenBank/DDBJ whole genome shotgun (WGS) entry which is preliminary data.</text>
</comment>
<evidence type="ECO:0000256" key="1">
    <source>
        <dbReference type="ARBA" id="ARBA00023125"/>
    </source>
</evidence>
<dbReference type="AlphaFoldDB" id="A0A2S7T2X7"/>
<dbReference type="GO" id="GO:0003677">
    <property type="term" value="F:DNA binding"/>
    <property type="evidence" value="ECO:0007669"/>
    <property type="project" value="UniProtKB-UniRule"/>
</dbReference>
<accession>A0A2S7T2X7</accession>
<dbReference type="EMBL" id="PPSL01000001">
    <property type="protein sequence ID" value="PQJ13155.1"/>
    <property type="molecule type" value="Genomic_DNA"/>
</dbReference>
<dbReference type="InterPro" id="IPR050109">
    <property type="entry name" value="HTH-type_TetR-like_transc_reg"/>
</dbReference>
<organism evidence="4 5">
    <name type="scientific">Flavipsychrobacter stenotrophus</name>
    <dbReference type="NCBI Taxonomy" id="2077091"/>
    <lineage>
        <taxon>Bacteria</taxon>
        <taxon>Pseudomonadati</taxon>
        <taxon>Bacteroidota</taxon>
        <taxon>Chitinophagia</taxon>
        <taxon>Chitinophagales</taxon>
        <taxon>Chitinophagaceae</taxon>
        <taxon>Flavipsychrobacter</taxon>
    </lineage>
</organism>
<dbReference type="PROSITE" id="PS50977">
    <property type="entry name" value="HTH_TETR_2"/>
    <property type="match status" value="1"/>
</dbReference>
<dbReference type="InterPro" id="IPR036271">
    <property type="entry name" value="Tet_transcr_reg_TetR-rel_C_sf"/>
</dbReference>
<dbReference type="InterPro" id="IPR009057">
    <property type="entry name" value="Homeodomain-like_sf"/>
</dbReference>
<dbReference type="SUPFAM" id="SSF46689">
    <property type="entry name" value="Homeodomain-like"/>
    <property type="match status" value="1"/>
</dbReference>
<dbReference type="InterPro" id="IPR023772">
    <property type="entry name" value="DNA-bd_HTH_TetR-type_CS"/>
</dbReference>
<dbReference type="PROSITE" id="PS01081">
    <property type="entry name" value="HTH_TETR_1"/>
    <property type="match status" value="1"/>
</dbReference>
<dbReference type="Proteomes" id="UP000239872">
    <property type="component" value="Unassembled WGS sequence"/>
</dbReference>
<name>A0A2S7T2X7_9BACT</name>
<dbReference type="InterPro" id="IPR001647">
    <property type="entry name" value="HTH_TetR"/>
</dbReference>
<evidence type="ECO:0000313" key="5">
    <source>
        <dbReference type="Proteomes" id="UP000239872"/>
    </source>
</evidence>
<dbReference type="PANTHER" id="PTHR30328:SF54">
    <property type="entry name" value="HTH-TYPE TRANSCRIPTIONAL REPRESSOR SCO4008"/>
    <property type="match status" value="1"/>
</dbReference>
<evidence type="ECO:0000313" key="4">
    <source>
        <dbReference type="EMBL" id="PQJ13155.1"/>
    </source>
</evidence>
<evidence type="ECO:0000259" key="3">
    <source>
        <dbReference type="PROSITE" id="PS50977"/>
    </source>
</evidence>
<keyword evidence="1 2" id="KW-0238">DNA-binding</keyword>
<dbReference type="InterPro" id="IPR041474">
    <property type="entry name" value="NicS_C"/>
</dbReference>
<sequence>MEYSEKQIAIINAAEKLFAEKGFDGASVRDIAQEADVNVAMISYYFGSKEKLMEAVFEERTVNIKLKVENLLQDKSITPIQKVYILIDDYVDKFIHQQQFHKIMMREQMINKHTPVAALIHELKKKNLESIRTLIQEGQKTGAFKKNIDIVLMMTTMVGTVSQMLTSQHFYRTLNNMEHMDDMEFQRHIRKKLSTHLKNLFKQMITNE</sequence>
<dbReference type="Pfam" id="PF17938">
    <property type="entry name" value="TetR_C_29"/>
    <property type="match status" value="1"/>
</dbReference>
<gene>
    <name evidence="4" type="ORF">CJD36_002350</name>
</gene>
<dbReference type="Gene3D" id="1.10.357.10">
    <property type="entry name" value="Tetracycline Repressor, domain 2"/>
    <property type="match status" value="1"/>
</dbReference>
<keyword evidence="5" id="KW-1185">Reference proteome</keyword>
<protein>
    <submittedName>
        <fullName evidence="4">TetR/AcrR family transcriptional regulator</fullName>
    </submittedName>
</protein>
<evidence type="ECO:0000256" key="2">
    <source>
        <dbReference type="PROSITE-ProRule" id="PRU00335"/>
    </source>
</evidence>
<reference evidence="4 5" key="1">
    <citation type="submission" date="2018-01" db="EMBL/GenBank/DDBJ databases">
        <title>A novel member of the phylum Bacteroidetes isolated from glacier ice.</title>
        <authorList>
            <person name="Liu Q."/>
            <person name="Xin Y.-H."/>
        </authorList>
    </citation>
    <scope>NUCLEOTIDE SEQUENCE [LARGE SCALE GENOMIC DNA]</scope>
    <source>
        <strain evidence="4 5">RB1R16</strain>
    </source>
</reference>
<feature type="DNA-binding region" description="H-T-H motif" evidence="2">
    <location>
        <begin position="27"/>
        <end position="46"/>
    </location>
</feature>
<dbReference type="PANTHER" id="PTHR30328">
    <property type="entry name" value="TRANSCRIPTIONAL REPRESSOR"/>
    <property type="match status" value="1"/>
</dbReference>
<dbReference type="PRINTS" id="PR00455">
    <property type="entry name" value="HTHTETR"/>
</dbReference>